<protein>
    <recommendedName>
        <fullName evidence="5">Photosynthesis system II assembly factor Ycf48/Hcf136-like domain-containing protein</fullName>
    </recommendedName>
</protein>
<dbReference type="RefSeq" id="WP_268043374.1">
    <property type="nucleotide sequence ID" value="NZ_CP104064.1"/>
</dbReference>
<keyword evidence="2" id="KW-0472">Membrane</keyword>
<dbReference type="Gene3D" id="2.130.10.10">
    <property type="entry name" value="YVTN repeat-like/Quinoprotein amine dehydrogenase"/>
    <property type="match status" value="2"/>
</dbReference>
<dbReference type="InterPro" id="IPR015943">
    <property type="entry name" value="WD40/YVTN_repeat-like_dom_sf"/>
</dbReference>
<reference evidence="3" key="1">
    <citation type="submission" date="2022-08" db="EMBL/GenBank/DDBJ databases">
        <title>Alicyclobacillus dauci DSM2870, complete genome.</title>
        <authorList>
            <person name="Wang Q."/>
            <person name="Cai R."/>
            <person name="Wang Z."/>
        </authorList>
    </citation>
    <scope>NUCLEOTIDE SEQUENCE</scope>
    <source>
        <strain evidence="3">DSM 28700</strain>
    </source>
</reference>
<evidence type="ECO:0000256" key="2">
    <source>
        <dbReference type="SAM" id="Phobius"/>
    </source>
</evidence>
<dbReference type="EMBL" id="CP104064">
    <property type="protein sequence ID" value="WAH36071.1"/>
    <property type="molecule type" value="Genomic_DNA"/>
</dbReference>
<dbReference type="Proteomes" id="UP001164803">
    <property type="component" value="Chromosome"/>
</dbReference>
<feature type="compositionally biased region" description="Low complexity" evidence="1">
    <location>
        <begin position="80"/>
        <end position="104"/>
    </location>
</feature>
<feature type="region of interest" description="Disordered" evidence="1">
    <location>
        <begin position="80"/>
        <end position="116"/>
    </location>
</feature>
<keyword evidence="4" id="KW-1185">Reference proteome</keyword>
<dbReference type="CDD" id="cd15482">
    <property type="entry name" value="Sialidase_non-viral"/>
    <property type="match status" value="2"/>
</dbReference>
<evidence type="ECO:0000313" key="4">
    <source>
        <dbReference type="Proteomes" id="UP001164803"/>
    </source>
</evidence>
<sequence>MKYEDIKSALQNGNRASLSPDRKAAMREKLRAQMAVEQTRVMTPRKRRRRLSPYLYTAAGIIVAAGVAGKMITNPQLKNTAQSASGYGTSASSAAASSGTKSATKQGTSQASHTDAYSAQNSAATSADDASVKLTYITMDSTSSGWAVDSRGRLLHSVDNGHTWENVTPQGVQLSLDRSSGGTSVVADWQKSVAGFSPKDDSGTIYTTHNSGQTWTKGHVAVSTDSRVEQIQFVNTDTGFAVVQANLVASGQFELWRTDDGGSTWKRIFASDDGAHVQASVNIHRNDLVSFSSPTNGWRLAQGTKTQQLTVQRTIDGGRTWHVWRGTLPVPKQLQAGTAELDVLPIFWGPNGIWPVEYRMPGKSGSAYVEVYKTTDGGSSWQATTPLANPGGSDLYFATPSLGFLVEHTTNRMERTVDGGESWTTIPTAENLARLSTLTFTDANHGYAIVVPQPGNNGALLETHDGGRTWQNAQPWLQAPRNNQK</sequence>
<evidence type="ECO:0000256" key="1">
    <source>
        <dbReference type="SAM" id="MobiDB-lite"/>
    </source>
</evidence>
<gene>
    <name evidence="3" type="ORF">NZD86_17710</name>
</gene>
<dbReference type="SUPFAM" id="SSF50939">
    <property type="entry name" value="Sialidases"/>
    <property type="match status" value="2"/>
</dbReference>
<name>A0ABY6Z1G8_9BACL</name>
<evidence type="ECO:0008006" key="5">
    <source>
        <dbReference type="Google" id="ProtNLM"/>
    </source>
</evidence>
<proteinExistence type="predicted"/>
<feature type="compositionally biased region" description="Polar residues" evidence="1">
    <location>
        <begin position="105"/>
        <end position="116"/>
    </location>
</feature>
<keyword evidence="2" id="KW-1133">Transmembrane helix</keyword>
<organism evidence="3 4">
    <name type="scientific">Alicyclobacillus dauci</name>
    <dbReference type="NCBI Taxonomy" id="1475485"/>
    <lineage>
        <taxon>Bacteria</taxon>
        <taxon>Bacillati</taxon>
        <taxon>Bacillota</taxon>
        <taxon>Bacilli</taxon>
        <taxon>Bacillales</taxon>
        <taxon>Alicyclobacillaceae</taxon>
        <taxon>Alicyclobacillus</taxon>
    </lineage>
</organism>
<evidence type="ECO:0000313" key="3">
    <source>
        <dbReference type="EMBL" id="WAH36071.1"/>
    </source>
</evidence>
<feature type="region of interest" description="Disordered" evidence="1">
    <location>
        <begin position="1"/>
        <end position="25"/>
    </location>
</feature>
<dbReference type="PANTHER" id="PTHR47199">
    <property type="entry name" value="PHOTOSYSTEM II STABILITY/ASSEMBLY FACTOR HCF136, CHLOROPLASTIC"/>
    <property type="match status" value="1"/>
</dbReference>
<keyword evidence="2" id="KW-0812">Transmembrane</keyword>
<accession>A0ABY6Z1G8</accession>
<dbReference type="InterPro" id="IPR036278">
    <property type="entry name" value="Sialidase_sf"/>
</dbReference>
<dbReference type="PANTHER" id="PTHR47199:SF2">
    <property type="entry name" value="PHOTOSYSTEM II STABILITY_ASSEMBLY FACTOR HCF136, CHLOROPLASTIC"/>
    <property type="match status" value="1"/>
</dbReference>
<feature type="transmembrane region" description="Helical" evidence="2">
    <location>
        <begin position="54"/>
        <end position="72"/>
    </location>
</feature>